<proteinExistence type="predicted"/>
<sequence length="352" mass="40630">MSTYGFHRERIELPLIYQEYSIDEITNRWTRFYIHRLPERLQERNQIAAMLVGEIKAGRLQGDPVLYYQHQPFSRPHKTQVESGWLTYTIMGGYLRRYEEEQFGTDSHLDKDEQPYFGMDKRNRMKRFGEVRRNAKGAGVDQVKFIKAWIKIGMPMYWKADGIYCQSTSSDVFYKLSGFYKVVHGHGVGMADLIEVFSEQPTGWGDVDVIYCAIIRSVVGLDAQQEFIPSIKGDKLYMLGDDIRKLEERVGEEFYFCHDQRETLPVPAETAPAPAGVIRVKCKVTPKGDIVAAKTKSPSVQQMLKQAQHHKNTEGYYPDPDLLFSGGKEKCGYNEKEAFASAFKRYFDVSYE</sequence>
<organism evidence="1 2">
    <name type="scientific">Thiothrix lacustris</name>
    <dbReference type="NCBI Taxonomy" id="525917"/>
    <lineage>
        <taxon>Bacteria</taxon>
        <taxon>Pseudomonadati</taxon>
        <taxon>Pseudomonadota</taxon>
        <taxon>Gammaproteobacteria</taxon>
        <taxon>Thiotrichales</taxon>
        <taxon>Thiotrichaceae</taxon>
        <taxon>Thiothrix</taxon>
    </lineage>
</organism>
<dbReference type="AlphaFoldDB" id="A0A1Y1QET6"/>
<gene>
    <name evidence="1" type="ORF">BWK73_37755</name>
</gene>
<evidence type="ECO:0000313" key="1">
    <source>
        <dbReference type="EMBL" id="OQX03952.1"/>
    </source>
</evidence>
<dbReference type="EMBL" id="MTEJ01000368">
    <property type="protein sequence ID" value="OQX03952.1"/>
    <property type="molecule type" value="Genomic_DNA"/>
</dbReference>
<evidence type="ECO:0000313" key="2">
    <source>
        <dbReference type="Proteomes" id="UP000192491"/>
    </source>
</evidence>
<protein>
    <submittedName>
        <fullName evidence="1">Uncharacterized protein</fullName>
    </submittedName>
</protein>
<comment type="caution">
    <text evidence="1">The sequence shown here is derived from an EMBL/GenBank/DDBJ whole genome shotgun (WGS) entry which is preliminary data.</text>
</comment>
<dbReference type="Proteomes" id="UP000192491">
    <property type="component" value="Unassembled WGS sequence"/>
</dbReference>
<accession>A0A1Y1QET6</accession>
<reference evidence="1 2" key="1">
    <citation type="submission" date="2017-01" db="EMBL/GenBank/DDBJ databases">
        <title>Novel large sulfur bacteria in the metagenomes of groundwater-fed chemosynthetic microbial mats in the Lake Huron basin.</title>
        <authorList>
            <person name="Sharrar A.M."/>
            <person name="Flood B.E."/>
            <person name="Bailey J.V."/>
            <person name="Jones D.S."/>
            <person name="Biddanda B."/>
            <person name="Ruberg S.A."/>
            <person name="Marcus D.N."/>
            <person name="Dick G.J."/>
        </authorList>
    </citation>
    <scope>NUCLEOTIDE SEQUENCE [LARGE SCALE GENOMIC DNA]</scope>
    <source>
        <strain evidence="1">A8</strain>
    </source>
</reference>
<name>A0A1Y1QET6_9GAMM</name>